<dbReference type="GO" id="GO:0006355">
    <property type="term" value="P:regulation of DNA-templated transcription"/>
    <property type="evidence" value="ECO:0007669"/>
    <property type="project" value="InterPro"/>
</dbReference>
<comment type="caution">
    <text evidence="2">The sequence shown here is derived from an EMBL/GenBank/DDBJ whole genome shotgun (WGS) entry which is preliminary data.</text>
</comment>
<reference evidence="2" key="1">
    <citation type="journal article" date="2014" name="Int. J. Syst. Evol. Microbiol.">
        <title>Complete genome sequence of Corynebacterium casei LMG S-19264T (=DSM 44701T), isolated from a smear-ripened cheese.</title>
        <authorList>
            <consortium name="US DOE Joint Genome Institute (JGI-PGF)"/>
            <person name="Walter F."/>
            <person name="Albersmeier A."/>
            <person name="Kalinowski J."/>
            <person name="Ruckert C."/>
        </authorList>
    </citation>
    <scope>NUCLEOTIDE SEQUENCE</scope>
    <source>
        <strain evidence="2">VKM Ac-2007</strain>
    </source>
</reference>
<feature type="compositionally biased region" description="Basic and acidic residues" evidence="1">
    <location>
        <begin position="173"/>
        <end position="184"/>
    </location>
</feature>
<dbReference type="RefSeq" id="WP_271216641.1">
    <property type="nucleotide sequence ID" value="NZ_BAAAVD010000044.1"/>
</dbReference>
<gene>
    <name evidence="2" type="ORF">GCM10017600_15340</name>
</gene>
<proteinExistence type="predicted"/>
<keyword evidence="3" id="KW-1185">Reference proteome</keyword>
<dbReference type="Gene3D" id="1.10.1220.10">
    <property type="entry name" value="Met repressor-like"/>
    <property type="match status" value="1"/>
</dbReference>
<evidence type="ECO:0008006" key="4">
    <source>
        <dbReference type="Google" id="ProtNLM"/>
    </source>
</evidence>
<accession>A0A9W6HYT2</accession>
<dbReference type="InterPro" id="IPR013321">
    <property type="entry name" value="Arc_rbn_hlx_hlx"/>
</dbReference>
<protein>
    <recommendedName>
        <fullName evidence="4">Toxin-antitoxin system HicB family antitoxin</fullName>
    </recommendedName>
</protein>
<dbReference type="SUPFAM" id="SSF47598">
    <property type="entry name" value="Ribbon-helix-helix"/>
    <property type="match status" value="1"/>
</dbReference>
<evidence type="ECO:0000256" key="1">
    <source>
        <dbReference type="SAM" id="MobiDB-lite"/>
    </source>
</evidence>
<feature type="region of interest" description="Disordered" evidence="1">
    <location>
        <begin position="79"/>
        <end position="140"/>
    </location>
</feature>
<feature type="compositionally biased region" description="Polar residues" evidence="1">
    <location>
        <begin position="185"/>
        <end position="194"/>
    </location>
</feature>
<organism evidence="2 3">
    <name type="scientific">Streptosporangium carneum</name>
    <dbReference type="NCBI Taxonomy" id="47481"/>
    <lineage>
        <taxon>Bacteria</taxon>
        <taxon>Bacillati</taxon>
        <taxon>Actinomycetota</taxon>
        <taxon>Actinomycetes</taxon>
        <taxon>Streptosporangiales</taxon>
        <taxon>Streptosporangiaceae</taxon>
        <taxon>Streptosporangium</taxon>
    </lineage>
</organism>
<name>A0A9W6HYT2_9ACTN</name>
<reference evidence="2" key="2">
    <citation type="submission" date="2023-01" db="EMBL/GenBank/DDBJ databases">
        <authorList>
            <person name="Sun Q."/>
            <person name="Evtushenko L."/>
        </authorList>
    </citation>
    <scope>NUCLEOTIDE SEQUENCE</scope>
    <source>
        <strain evidence="2">VKM Ac-2007</strain>
    </source>
</reference>
<dbReference type="InterPro" id="IPR010985">
    <property type="entry name" value="Ribbon_hlx_hlx"/>
</dbReference>
<feature type="compositionally biased region" description="Low complexity" evidence="1">
    <location>
        <begin position="92"/>
        <end position="121"/>
    </location>
</feature>
<dbReference type="EMBL" id="BSEV01000002">
    <property type="protein sequence ID" value="GLK08129.1"/>
    <property type="molecule type" value="Genomic_DNA"/>
</dbReference>
<dbReference type="AlphaFoldDB" id="A0A9W6HYT2"/>
<sequence>MDLAPYVEHLRRDLTVAAEAGGEEALALAKRLTASLESAARLALLDALSAAADEITRDLAPGSVEVRLRRRDPEFVVTSPVAPPFEGMSEDGSATAPPGASRASGASGAAGASGASATDARPSAQPEAEDGGTSRLSLRIPEHLKPRIEEAAGREGLSVNAWLVRAVSAALEPDGRGRRPDQRAGRQTAQQTGRRYTGWVR</sequence>
<feature type="region of interest" description="Disordered" evidence="1">
    <location>
        <begin position="173"/>
        <end position="201"/>
    </location>
</feature>
<evidence type="ECO:0000313" key="2">
    <source>
        <dbReference type="EMBL" id="GLK08129.1"/>
    </source>
</evidence>
<dbReference type="Proteomes" id="UP001143474">
    <property type="component" value="Unassembled WGS sequence"/>
</dbReference>
<evidence type="ECO:0000313" key="3">
    <source>
        <dbReference type="Proteomes" id="UP001143474"/>
    </source>
</evidence>